<dbReference type="InterPro" id="IPR050683">
    <property type="entry name" value="Bact_Polysacc_Export_ATP-bd"/>
</dbReference>
<dbReference type="Proteomes" id="UP000641646">
    <property type="component" value="Unassembled WGS sequence"/>
</dbReference>
<evidence type="ECO:0000256" key="2">
    <source>
        <dbReference type="ARBA" id="ARBA00022448"/>
    </source>
</evidence>
<keyword evidence="4 6" id="KW-0067">ATP-binding</keyword>
<keyword evidence="3" id="KW-0547">Nucleotide-binding</keyword>
<sequence>MGKILLETKHLSKRFCRDPKLSLRYTIADIFWEFRRKPEGENRLRSGEFWSVYDVNLQLRAGEVLGLIGHNGAGKSTLINLIMGILRPTLGQVRWYTNRVIMIDSQAGLNSLQTGRENIYNLLSMYGVGENLIKNKINDIIDYSGIQTFIDAPVGTYSTGMRLRLAFSIYTQLKPDVFIIDEALGGGDIRFQQRFQNYLRDYIQDGGSILVVSHEMYQIKSLCHRVILFNQGQVYNTGQPDEIIYTYNELMLARKNNSNSSAPTIQIDQSPQPIDEDLVPGEKLGLVEIEEVEVTAVDGKEITSGSKVKFQMTCNSQLDDYAVIIAFSVGTDELFPMGMMMGKYGEEYYKLKKGQNQFCCFVDKLPLLPGKYQLKISIIENDIYDTLALKGYQDKPVYFEVKGYNDLQLNFARSYKYLFYIPTKWE</sequence>
<dbReference type="SMART" id="SM00382">
    <property type="entry name" value="AAA"/>
    <property type="match status" value="1"/>
</dbReference>
<keyword evidence="2" id="KW-0813">Transport</keyword>
<dbReference type="Gene3D" id="3.40.50.300">
    <property type="entry name" value="P-loop containing nucleotide triphosphate hydrolases"/>
    <property type="match status" value="1"/>
</dbReference>
<dbReference type="InterPro" id="IPR015860">
    <property type="entry name" value="ABC_transpr_TagH-like"/>
</dbReference>
<dbReference type="EMBL" id="JACJPW010000163">
    <property type="protein sequence ID" value="MBD2186077.1"/>
    <property type="molecule type" value="Genomic_DNA"/>
</dbReference>
<dbReference type="GO" id="GO:0005524">
    <property type="term" value="F:ATP binding"/>
    <property type="evidence" value="ECO:0007669"/>
    <property type="project" value="UniProtKB-KW"/>
</dbReference>
<evidence type="ECO:0000313" key="7">
    <source>
        <dbReference type="Proteomes" id="UP000641646"/>
    </source>
</evidence>
<proteinExistence type="inferred from homology"/>
<accession>A0A926VLE1</accession>
<evidence type="ECO:0000256" key="4">
    <source>
        <dbReference type="ARBA" id="ARBA00022840"/>
    </source>
</evidence>
<dbReference type="GO" id="GO:0016887">
    <property type="term" value="F:ATP hydrolysis activity"/>
    <property type="evidence" value="ECO:0007669"/>
    <property type="project" value="InterPro"/>
</dbReference>
<dbReference type="PANTHER" id="PTHR46743">
    <property type="entry name" value="TEICHOIC ACIDS EXPORT ATP-BINDING PROTEIN TAGH"/>
    <property type="match status" value="1"/>
</dbReference>
<dbReference type="SUPFAM" id="SSF52540">
    <property type="entry name" value="P-loop containing nucleoside triphosphate hydrolases"/>
    <property type="match status" value="1"/>
</dbReference>
<dbReference type="GO" id="GO:0016020">
    <property type="term" value="C:membrane"/>
    <property type="evidence" value="ECO:0007669"/>
    <property type="project" value="InterPro"/>
</dbReference>
<dbReference type="CDD" id="cd03220">
    <property type="entry name" value="ABC_KpsT_Wzt"/>
    <property type="match status" value="1"/>
</dbReference>
<comment type="similarity">
    <text evidence="1">Belongs to the ABC transporter superfamily.</text>
</comment>
<comment type="caution">
    <text evidence="6">The sequence shown here is derived from an EMBL/GenBank/DDBJ whole genome shotgun (WGS) entry which is preliminary data.</text>
</comment>
<evidence type="ECO:0000313" key="6">
    <source>
        <dbReference type="EMBL" id="MBD2186077.1"/>
    </source>
</evidence>
<dbReference type="InterPro" id="IPR003439">
    <property type="entry name" value="ABC_transporter-like_ATP-bd"/>
</dbReference>
<dbReference type="InterPro" id="IPR003593">
    <property type="entry name" value="AAA+_ATPase"/>
</dbReference>
<reference evidence="6" key="2">
    <citation type="submission" date="2020-08" db="EMBL/GenBank/DDBJ databases">
        <authorList>
            <person name="Chen M."/>
            <person name="Teng W."/>
            <person name="Zhao L."/>
            <person name="Hu C."/>
            <person name="Zhou Y."/>
            <person name="Han B."/>
            <person name="Song L."/>
            <person name="Shu W."/>
        </authorList>
    </citation>
    <scope>NUCLEOTIDE SEQUENCE</scope>
    <source>
        <strain evidence="6">FACHB-1375</strain>
    </source>
</reference>
<evidence type="ECO:0000256" key="1">
    <source>
        <dbReference type="ARBA" id="ARBA00005417"/>
    </source>
</evidence>
<feature type="domain" description="ABC transporter" evidence="5">
    <location>
        <begin position="25"/>
        <end position="256"/>
    </location>
</feature>
<dbReference type="GO" id="GO:0140359">
    <property type="term" value="F:ABC-type transporter activity"/>
    <property type="evidence" value="ECO:0007669"/>
    <property type="project" value="InterPro"/>
</dbReference>
<organism evidence="6 7">
    <name type="scientific">Aerosakkonema funiforme FACHB-1375</name>
    <dbReference type="NCBI Taxonomy" id="2949571"/>
    <lineage>
        <taxon>Bacteria</taxon>
        <taxon>Bacillati</taxon>
        <taxon>Cyanobacteriota</taxon>
        <taxon>Cyanophyceae</taxon>
        <taxon>Oscillatoriophycideae</taxon>
        <taxon>Aerosakkonematales</taxon>
        <taxon>Aerosakkonemataceae</taxon>
        <taxon>Aerosakkonema</taxon>
    </lineage>
</organism>
<dbReference type="Pfam" id="PF00005">
    <property type="entry name" value="ABC_tran"/>
    <property type="match status" value="1"/>
</dbReference>
<dbReference type="Gene3D" id="2.70.50.60">
    <property type="entry name" value="abc- transporter (atp binding component) like domain"/>
    <property type="match status" value="1"/>
</dbReference>
<protein>
    <submittedName>
        <fullName evidence="6">ATP-binding cassette domain-containing protein</fullName>
    </submittedName>
</protein>
<dbReference type="RefSeq" id="WP_190475036.1">
    <property type="nucleotide sequence ID" value="NZ_JACJPW010000163.1"/>
</dbReference>
<dbReference type="PROSITE" id="PS50893">
    <property type="entry name" value="ABC_TRANSPORTER_2"/>
    <property type="match status" value="1"/>
</dbReference>
<dbReference type="InterPro" id="IPR027417">
    <property type="entry name" value="P-loop_NTPase"/>
</dbReference>
<evidence type="ECO:0000256" key="3">
    <source>
        <dbReference type="ARBA" id="ARBA00022741"/>
    </source>
</evidence>
<name>A0A926VLE1_9CYAN</name>
<dbReference type="PANTHER" id="PTHR46743:SF2">
    <property type="entry name" value="TEICHOIC ACIDS EXPORT ATP-BINDING PROTEIN TAGH"/>
    <property type="match status" value="1"/>
</dbReference>
<keyword evidence="7" id="KW-1185">Reference proteome</keyword>
<reference evidence="6" key="1">
    <citation type="journal article" date="2015" name="ISME J.">
        <title>Draft Genome Sequence of Streptomyces incarnatus NRRL8089, which Produces the Nucleoside Antibiotic Sinefungin.</title>
        <authorList>
            <person name="Oshima K."/>
            <person name="Hattori M."/>
            <person name="Shimizu H."/>
            <person name="Fukuda K."/>
            <person name="Nemoto M."/>
            <person name="Inagaki K."/>
            <person name="Tamura T."/>
        </authorList>
    </citation>
    <scope>NUCLEOTIDE SEQUENCE</scope>
    <source>
        <strain evidence="6">FACHB-1375</strain>
    </source>
</reference>
<evidence type="ECO:0000259" key="5">
    <source>
        <dbReference type="PROSITE" id="PS50893"/>
    </source>
</evidence>
<gene>
    <name evidence="6" type="ORF">H6G03_34310</name>
</gene>
<dbReference type="AlphaFoldDB" id="A0A926VLE1"/>